<feature type="non-terminal residue" evidence="2">
    <location>
        <position position="85"/>
    </location>
</feature>
<organism evidence="2 3">
    <name type="scientific">Onchocerca ochengi</name>
    <name type="common">Filarial nematode worm</name>
    <dbReference type="NCBI Taxonomy" id="42157"/>
    <lineage>
        <taxon>Eukaryota</taxon>
        <taxon>Metazoa</taxon>
        <taxon>Ecdysozoa</taxon>
        <taxon>Nematoda</taxon>
        <taxon>Chromadorea</taxon>
        <taxon>Rhabditida</taxon>
        <taxon>Spirurina</taxon>
        <taxon>Spiruromorpha</taxon>
        <taxon>Filarioidea</taxon>
        <taxon>Onchocercidae</taxon>
        <taxon>Onchocerca</taxon>
    </lineage>
</organism>
<sequence length="85" mass="9837">MIRNSFNISRITASATMLENPFKTVVLTKLADTEAFWNFYDSKISLKQASPYAISGWPWWWLLLLLLLLLLLILLTCCLLWCLQG</sequence>
<dbReference type="Proteomes" id="UP000271087">
    <property type="component" value="Unassembled WGS sequence"/>
</dbReference>
<evidence type="ECO:0000256" key="1">
    <source>
        <dbReference type="SAM" id="Phobius"/>
    </source>
</evidence>
<gene>
    <name evidence="2" type="ORF">NOO_LOCUS12330</name>
</gene>
<name>A0A3P7KN11_ONCOC</name>
<dbReference type="EMBL" id="UYRW01010329">
    <property type="protein sequence ID" value="VDM98667.1"/>
    <property type="molecule type" value="Genomic_DNA"/>
</dbReference>
<feature type="transmembrane region" description="Helical" evidence="1">
    <location>
        <begin position="59"/>
        <end position="83"/>
    </location>
</feature>
<proteinExistence type="predicted"/>
<evidence type="ECO:0000313" key="3">
    <source>
        <dbReference type="Proteomes" id="UP000271087"/>
    </source>
</evidence>
<keyword evidence="1" id="KW-0472">Membrane</keyword>
<protein>
    <submittedName>
        <fullName evidence="2">Uncharacterized protein</fullName>
    </submittedName>
</protein>
<keyword evidence="1" id="KW-0812">Transmembrane</keyword>
<reference evidence="2 3" key="1">
    <citation type="submission" date="2018-08" db="EMBL/GenBank/DDBJ databases">
        <authorList>
            <person name="Laetsch R D."/>
            <person name="Stevens L."/>
            <person name="Kumar S."/>
            <person name="Blaxter L. M."/>
        </authorList>
    </citation>
    <scope>NUCLEOTIDE SEQUENCE [LARGE SCALE GENOMIC DNA]</scope>
</reference>
<keyword evidence="1" id="KW-1133">Transmembrane helix</keyword>
<accession>A0A3P7KN11</accession>
<dbReference type="AlphaFoldDB" id="A0A3P7KN11"/>
<evidence type="ECO:0000313" key="2">
    <source>
        <dbReference type="EMBL" id="VDM98667.1"/>
    </source>
</evidence>
<keyword evidence="3" id="KW-1185">Reference proteome</keyword>